<evidence type="ECO:0000256" key="2">
    <source>
        <dbReference type="ARBA" id="ARBA00009695"/>
    </source>
</evidence>
<protein>
    <recommendedName>
        <fullName evidence="3">Regulatory protein RecX</fullName>
    </recommendedName>
</protein>
<dbReference type="InterPro" id="IPR036388">
    <property type="entry name" value="WH-like_DNA-bd_sf"/>
</dbReference>
<keyword evidence="7" id="KW-1185">Reference proteome</keyword>
<feature type="domain" description="RecX second three-helical" evidence="5">
    <location>
        <begin position="72"/>
        <end position="111"/>
    </location>
</feature>
<reference evidence="6 7" key="1">
    <citation type="submission" date="2021-08" db="EMBL/GenBank/DDBJ databases">
        <authorList>
            <person name="Tuo L."/>
        </authorList>
    </citation>
    <scope>NUCLEOTIDE SEQUENCE [LARGE SCALE GENOMIC DNA]</scope>
    <source>
        <strain evidence="6 7">JCM 31229</strain>
    </source>
</reference>
<name>A0ABS7PWW1_9SPHN</name>
<keyword evidence="4" id="KW-0963">Cytoplasm</keyword>
<dbReference type="Proteomes" id="UP000706039">
    <property type="component" value="Unassembled WGS sequence"/>
</dbReference>
<proteinExistence type="inferred from homology"/>
<comment type="similarity">
    <text evidence="2">Belongs to the RecX family.</text>
</comment>
<accession>A0ABS7PWW1</accession>
<dbReference type="Pfam" id="PF02631">
    <property type="entry name" value="RecX_HTH2"/>
    <property type="match status" value="1"/>
</dbReference>
<organism evidence="6 7">
    <name type="scientific">Sphingomonas colocasiae</name>
    <dbReference type="NCBI Taxonomy" id="1848973"/>
    <lineage>
        <taxon>Bacteria</taxon>
        <taxon>Pseudomonadati</taxon>
        <taxon>Pseudomonadota</taxon>
        <taxon>Alphaproteobacteria</taxon>
        <taxon>Sphingomonadales</taxon>
        <taxon>Sphingomonadaceae</taxon>
        <taxon>Sphingomonas</taxon>
    </lineage>
</organism>
<comment type="caution">
    <text evidence="6">The sequence shown here is derived from an EMBL/GenBank/DDBJ whole genome shotgun (WGS) entry which is preliminary data.</text>
</comment>
<evidence type="ECO:0000313" key="7">
    <source>
        <dbReference type="Proteomes" id="UP000706039"/>
    </source>
</evidence>
<evidence type="ECO:0000256" key="4">
    <source>
        <dbReference type="ARBA" id="ARBA00022490"/>
    </source>
</evidence>
<dbReference type="InterPro" id="IPR053924">
    <property type="entry name" value="RecX_HTH_2nd"/>
</dbReference>
<evidence type="ECO:0000313" key="6">
    <source>
        <dbReference type="EMBL" id="MBY8825850.1"/>
    </source>
</evidence>
<dbReference type="Gene3D" id="1.10.10.10">
    <property type="entry name" value="Winged helix-like DNA-binding domain superfamily/Winged helix DNA-binding domain"/>
    <property type="match status" value="1"/>
</dbReference>
<evidence type="ECO:0000259" key="5">
    <source>
        <dbReference type="Pfam" id="PF02631"/>
    </source>
</evidence>
<evidence type="ECO:0000256" key="1">
    <source>
        <dbReference type="ARBA" id="ARBA00004496"/>
    </source>
</evidence>
<evidence type="ECO:0000256" key="3">
    <source>
        <dbReference type="ARBA" id="ARBA00018111"/>
    </source>
</evidence>
<gene>
    <name evidence="6" type="ORF">K7G82_26345</name>
</gene>
<comment type="subcellular location">
    <subcellularLocation>
        <location evidence="1">Cytoplasm</location>
    </subcellularLocation>
</comment>
<sequence>MAVTKEKRRAPKPLDAEMLRQLGLNHVARYATTRGKLRSYLTRKLRERGWQGDDAPPVEAIVERMAALGYVDDRAFAETRAAGLARRGYGPRRIADALRMAGIDEADGQAAGEAAGAAAWDAALAFARRRRIGPFAADSPEPGPARDKALAALMRAGHTFEIARILVDSEPGEVPEAPN</sequence>
<dbReference type="EMBL" id="JAINVV010000013">
    <property type="protein sequence ID" value="MBY8825850.1"/>
    <property type="molecule type" value="Genomic_DNA"/>
</dbReference>